<dbReference type="VEuPathDB" id="FungiDB:jhhlp_001076"/>
<dbReference type="EMBL" id="NLAX01000004">
    <property type="protein sequence ID" value="PKS11783.1"/>
    <property type="molecule type" value="Genomic_DNA"/>
</dbReference>
<sequence length="59" mass="6094">MKYAYLLAAALTGALASLNCTATAPIKTYCCPDAESELVKTIPVGGLLMLGCAVDNTEK</sequence>
<dbReference type="AlphaFoldDB" id="A0A2N3NH75"/>
<keyword evidence="3" id="KW-1185">Reference proteome</keyword>
<comment type="caution">
    <text evidence="2">The sequence shown here is derived from an EMBL/GenBank/DDBJ whole genome shotgun (WGS) entry which is preliminary data.</text>
</comment>
<evidence type="ECO:0000313" key="3">
    <source>
        <dbReference type="Proteomes" id="UP000233524"/>
    </source>
</evidence>
<protein>
    <recommendedName>
        <fullName evidence="4">Hydrophobin</fullName>
    </recommendedName>
</protein>
<organism evidence="2 3">
    <name type="scientific">Lomentospora prolificans</name>
    <dbReference type="NCBI Taxonomy" id="41688"/>
    <lineage>
        <taxon>Eukaryota</taxon>
        <taxon>Fungi</taxon>
        <taxon>Dikarya</taxon>
        <taxon>Ascomycota</taxon>
        <taxon>Pezizomycotina</taxon>
        <taxon>Sordariomycetes</taxon>
        <taxon>Hypocreomycetidae</taxon>
        <taxon>Microascales</taxon>
        <taxon>Microascaceae</taxon>
        <taxon>Lomentospora</taxon>
    </lineage>
</organism>
<dbReference type="InParanoid" id="A0A2N3NH75"/>
<accession>A0A2N3NH75</accession>
<evidence type="ECO:0000313" key="2">
    <source>
        <dbReference type="EMBL" id="PKS11783.1"/>
    </source>
</evidence>
<evidence type="ECO:0008006" key="4">
    <source>
        <dbReference type="Google" id="ProtNLM"/>
    </source>
</evidence>
<proteinExistence type="predicted"/>
<evidence type="ECO:0000256" key="1">
    <source>
        <dbReference type="SAM" id="SignalP"/>
    </source>
</evidence>
<name>A0A2N3NH75_9PEZI</name>
<dbReference type="Proteomes" id="UP000233524">
    <property type="component" value="Unassembled WGS sequence"/>
</dbReference>
<dbReference type="OrthoDB" id="5418622at2759"/>
<keyword evidence="1" id="KW-0732">Signal</keyword>
<reference evidence="2 3" key="1">
    <citation type="journal article" date="2017" name="G3 (Bethesda)">
        <title>First Draft Genome Sequence of the Pathogenic Fungus Lomentospora prolificans (Formerly Scedosporium prolificans).</title>
        <authorList>
            <person name="Luo R."/>
            <person name="Zimin A."/>
            <person name="Workman R."/>
            <person name="Fan Y."/>
            <person name="Pertea G."/>
            <person name="Grossman N."/>
            <person name="Wear M.P."/>
            <person name="Jia B."/>
            <person name="Miller H."/>
            <person name="Casadevall A."/>
            <person name="Timp W."/>
            <person name="Zhang S.X."/>
            <person name="Salzberg S.L."/>
        </authorList>
    </citation>
    <scope>NUCLEOTIDE SEQUENCE [LARGE SCALE GENOMIC DNA]</scope>
    <source>
        <strain evidence="2 3">JHH-5317</strain>
    </source>
</reference>
<feature type="chain" id="PRO_5014606575" description="Hydrophobin" evidence="1">
    <location>
        <begin position="17"/>
        <end position="59"/>
    </location>
</feature>
<feature type="signal peptide" evidence="1">
    <location>
        <begin position="1"/>
        <end position="16"/>
    </location>
</feature>
<gene>
    <name evidence="2" type="ORF">jhhlp_001076</name>
</gene>